<feature type="non-terminal residue" evidence="3">
    <location>
        <position position="1"/>
    </location>
</feature>
<organism evidence="3 4">
    <name type="scientific">Pseudomonas alkylphenolica</name>
    <dbReference type="NCBI Taxonomy" id="237609"/>
    <lineage>
        <taxon>Bacteria</taxon>
        <taxon>Pseudomonadati</taxon>
        <taxon>Pseudomonadota</taxon>
        <taxon>Gammaproteobacteria</taxon>
        <taxon>Pseudomonadales</taxon>
        <taxon>Pseudomonadaceae</taxon>
        <taxon>Pseudomonas</taxon>
    </lineage>
</organism>
<feature type="compositionally biased region" description="Low complexity" evidence="1">
    <location>
        <begin position="618"/>
        <end position="633"/>
    </location>
</feature>
<dbReference type="NCBIfam" id="TIGR03661">
    <property type="entry name" value="T1SS_VCA0849"/>
    <property type="match status" value="1"/>
</dbReference>
<dbReference type="SUPFAM" id="SSF141072">
    <property type="entry name" value="CalX-like"/>
    <property type="match status" value="1"/>
</dbReference>
<dbReference type="Pfam" id="PF00092">
    <property type="entry name" value="VWA"/>
    <property type="match status" value="1"/>
</dbReference>
<feature type="compositionally biased region" description="Polar residues" evidence="1">
    <location>
        <begin position="640"/>
        <end position="655"/>
    </location>
</feature>
<dbReference type="Gene3D" id="2.60.40.2030">
    <property type="match status" value="1"/>
</dbReference>
<dbReference type="SUPFAM" id="SSF53300">
    <property type="entry name" value="vWA-like"/>
    <property type="match status" value="1"/>
</dbReference>
<feature type="region of interest" description="Disordered" evidence="1">
    <location>
        <begin position="618"/>
        <end position="655"/>
    </location>
</feature>
<dbReference type="InterPro" id="IPR038081">
    <property type="entry name" value="CalX-like_sf"/>
</dbReference>
<sequence length="1007" mass="103891">LSGSQQFEGPSAQYVFTATLSHASKGVTTITTDKGVITIADGQSTGTLKIDAGNGEDVLKDGSSLTATIIGVNGPGFESLGVQAGSGSATSTVVDTTDTVFAKISIDGNASVTEGGVLTYKVELVDQNGIAVTVPSGKSVTVSLDWGGSANTTADITGKLPTSVTISGGNSSTSFPVQTFDDTLIEKSESLTATIKGVTDTNNVFENLAVGSQNTATGTILDNDSGPTVTSDSATILESGKGGGSDVVLVLDRSGSMGPQGGDPDGSGPYTTRIAMLKDAVSNLFASGTVHSVFIVSFSSSATFHDSGQNGGWYTNLEDAMKAIDAIQASGGTNYNNALTTVIDKFTAPPPGGGKLVSIFMSDGEPSTGASETKWINFLEGNKFDESFAVGFGGLSNSDKNFLEPIAWKPGETAGSITNGSNDKNVLVVETSLSSLTDALVTSAGGSVVSGNVTTNDTGGTAGWAANGWKMDSVEVNGTIYKFANANDVKTFDLGNLGKLTFKADGSYTFTGKDNFDTSTSLQTVVKYTVKDANGETAESTLTLTVNDRSDPIATDDNATATLTSRSVTAADTYTTLANFNSGSETNAWKFNTTPVDQNLADLSSSSVLKANLSSWQTSSLSGSTSDASRSSSALVLKDNNGSSDGDAQALTPTYKTGTGAGETLSFTTSFSNFNSGDTAQWSLYKSTDGGNTWSFAQSGSIYSTTKSVTTDALDANSQYRILLNVHDGSGNSSSKLATVTFDDFTAKVPGATTIEWSATPVSGSVQDNDLWGSNGETSSLSVKVNGNWTEIPVGGTTVKGSFGDLAIKSDGSYTYTPTVNKDNAGKTDQFEYKVTQADGDSDTAHLDITIATTGPGATTTQSASYSLLASEEQDILFTQSDSHTVYGNHGNDLLVGTNAADTFVWKAGDTGNDVIRDFKPVEGDRLDLSDLLQGEKASTIDNYLKITTVNSESTLQVSSEGKLNDAGGLANADVTIKLEGVNWANTTINSLVSGADPTIKIDHSNS</sequence>
<evidence type="ECO:0000259" key="2">
    <source>
        <dbReference type="PROSITE" id="PS50234"/>
    </source>
</evidence>
<dbReference type="OrthoDB" id="9813456at2"/>
<dbReference type="InterPro" id="IPR011049">
    <property type="entry name" value="Serralysin-like_metalloprot_C"/>
</dbReference>
<dbReference type="AlphaFoldDB" id="A0A443ZU55"/>
<dbReference type="Gene3D" id="3.40.50.410">
    <property type="entry name" value="von Willebrand factor, type A domain"/>
    <property type="match status" value="1"/>
</dbReference>
<gene>
    <name evidence="3" type="ORF">DM813_09865</name>
</gene>
<evidence type="ECO:0000256" key="1">
    <source>
        <dbReference type="SAM" id="MobiDB-lite"/>
    </source>
</evidence>
<dbReference type="InterPro" id="IPR002035">
    <property type="entry name" value="VWF_A"/>
</dbReference>
<dbReference type="PROSITE" id="PS50234">
    <property type="entry name" value="VWFA"/>
    <property type="match status" value="1"/>
</dbReference>
<evidence type="ECO:0000313" key="4">
    <source>
        <dbReference type="Proteomes" id="UP000288983"/>
    </source>
</evidence>
<dbReference type="InterPro" id="IPR046779">
    <property type="entry name" value="LapA_adhesin_dom"/>
</dbReference>
<reference evidence="3 4" key="1">
    <citation type="submission" date="2018-06" db="EMBL/GenBank/DDBJ databases">
        <title>Bacteria isolated from soil of Wuhan.</title>
        <authorList>
            <person name="Wei X."/>
            <person name="Chunhua H."/>
        </authorList>
    </citation>
    <scope>NUCLEOTIDE SEQUENCE [LARGE SCALE GENOMIC DNA]</scope>
    <source>
        <strain evidence="4">xwS2</strain>
    </source>
</reference>
<dbReference type="STRING" id="237609.PSAKL28_01500"/>
<dbReference type="SUPFAM" id="SSF51120">
    <property type="entry name" value="beta-Roll"/>
    <property type="match status" value="1"/>
</dbReference>
<name>A0A443ZU55_9PSED</name>
<dbReference type="EMBL" id="QJRG01000039">
    <property type="protein sequence ID" value="RWU23456.1"/>
    <property type="molecule type" value="Genomic_DNA"/>
</dbReference>
<dbReference type="Pfam" id="PF20579">
    <property type="entry name" value="LapA"/>
    <property type="match status" value="1"/>
</dbReference>
<protein>
    <recommendedName>
        <fullName evidence="2">VWFA domain-containing protein</fullName>
    </recommendedName>
</protein>
<comment type="caution">
    <text evidence="3">The sequence shown here is derived from an EMBL/GenBank/DDBJ whole genome shotgun (WGS) entry which is preliminary data.</text>
</comment>
<dbReference type="InterPro" id="IPR019960">
    <property type="entry name" value="T1SS_VCA0849"/>
</dbReference>
<dbReference type="InterPro" id="IPR036465">
    <property type="entry name" value="vWFA_dom_sf"/>
</dbReference>
<feature type="domain" description="VWFA" evidence="2">
    <location>
        <begin position="246"/>
        <end position="440"/>
    </location>
</feature>
<dbReference type="Pfam" id="PF17963">
    <property type="entry name" value="Big_9"/>
    <property type="match status" value="1"/>
</dbReference>
<evidence type="ECO:0000313" key="3">
    <source>
        <dbReference type="EMBL" id="RWU23456.1"/>
    </source>
</evidence>
<dbReference type="CDD" id="cd00198">
    <property type="entry name" value="vWFA"/>
    <property type="match status" value="1"/>
</dbReference>
<dbReference type="SMART" id="SM00327">
    <property type="entry name" value="VWA"/>
    <property type="match status" value="1"/>
</dbReference>
<dbReference type="Proteomes" id="UP000288983">
    <property type="component" value="Unassembled WGS sequence"/>
</dbReference>
<proteinExistence type="predicted"/>
<accession>A0A443ZU55</accession>